<accession>A0A4Y5YNL6</accession>
<gene>
    <name evidence="2" type="ORF">FIV50_05380</name>
</gene>
<evidence type="ECO:0000256" key="1">
    <source>
        <dbReference type="SAM" id="Phobius"/>
    </source>
</evidence>
<feature type="transmembrane region" description="Helical" evidence="1">
    <location>
        <begin position="98"/>
        <end position="118"/>
    </location>
</feature>
<dbReference type="Proteomes" id="UP000316125">
    <property type="component" value="Chromosome"/>
</dbReference>
<keyword evidence="1" id="KW-1133">Transmembrane helix</keyword>
<feature type="transmembrane region" description="Helical" evidence="1">
    <location>
        <begin position="69"/>
        <end position="86"/>
    </location>
</feature>
<keyword evidence="1" id="KW-0472">Membrane</keyword>
<feature type="transmembrane region" description="Helical" evidence="1">
    <location>
        <begin position="37"/>
        <end position="57"/>
    </location>
</feature>
<dbReference type="RefSeq" id="WP_140036544.1">
    <property type="nucleotide sequence ID" value="NZ_CP041040.1"/>
</dbReference>
<evidence type="ECO:0000313" key="3">
    <source>
        <dbReference type="Proteomes" id="UP000316125"/>
    </source>
</evidence>
<protein>
    <submittedName>
        <fullName evidence="2">Fe-S protein</fullName>
    </submittedName>
</protein>
<evidence type="ECO:0000313" key="2">
    <source>
        <dbReference type="EMBL" id="QDE34274.1"/>
    </source>
</evidence>
<sequence length="119" mass="12562">METLRHVVLFVHLIGFAVLFGAWAAQAFGGKREFTRLMSIGMTIAAIAGLALAAPWGLPEGVEMNYAKIGTKLVVLLVIGALLGIGTSKQRKSGSVPVAMFWVVGILTALNAGIAAIWR</sequence>
<dbReference type="EMBL" id="CP041040">
    <property type="protein sequence ID" value="QDE34274.1"/>
    <property type="molecule type" value="Genomic_DNA"/>
</dbReference>
<proteinExistence type="predicted"/>
<reference evidence="2 3" key="1">
    <citation type="submission" date="2019-06" db="EMBL/GenBank/DDBJ databases">
        <title>Complete genome of Microbacterium foliorum M2.</title>
        <authorList>
            <person name="Cao G."/>
        </authorList>
    </citation>
    <scope>NUCLEOTIDE SEQUENCE [LARGE SCALE GENOMIC DNA]</scope>
    <source>
        <strain evidence="2 3">M2</strain>
    </source>
</reference>
<dbReference type="AlphaFoldDB" id="A0A4Y5YNL6"/>
<organism evidence="2 3">
    <name type="scientific">Microbacterium foliorum</name>
    <dbReference type="NCBI Taxonomy" id="104336"/>
    <lineage>
        <taxon>Bacteria</taxon>
        <taxon>Bacillati</taxon>
        <taxon>Actinomycetota</taxon>
        <taxon>Actinomycetes</taxon>
        <taxon>Micrococcales</taxon>
        <taxon>Microbacteriaceae</taxon>
        <taxon>Microbacterium</taxon>
    </lineage>
</organism>
<dbReference type="OrthoDB" id="3830423at2"/>
<name>A0A4Y5YNL6_9MICO</name>
<keyword evidence="1" id="KW-0812">Transmembrane</keyword>
<feature type="transmembrane region" description="Helical" evidence="1">
    <location>
        <begin position="6"/>
        <end position="25"/>
    </location>
</feature>